<dbReference type="Proteomes" id="UP000532437">
    <property type="component" value="Unassembled WGS sequence"/>
</dbReference>
<feature type="non-terminal residue" evidence="7">
    <location>
        <position position="177"/>
    </location>
</feature>
<keyword evidence="8" id="KW-1185">Reference proteome</keyword>
<evidence type="ECO:0000313" key="7">
    <source>
        <dbReference type="EMBL" id="NWT59068.1"/>
    </source>
</evidence>
<feature type="non-terminal residue" evidence="7">
    <location>
        <position position="1"/>
    </location>
</feature>
<dbReference type="EMBL" id="VZRG01002373">
    <property type="protein sequence ID" value="NWT59068.1"/>
    <property type="molecule type" value="Genomic_DNA"/>
</dbReference>
<dbReference type="PANTHER" id="PTHR20855">
    <property type="entry name" value="ADIPOR/PROGESTIN RECEPTOR-RELATED"/>
    <property type="match status" value="1"/>
</dbReference>
<dbReference type="InterPro" id="IPR004254">
    <property type="entry name" value="AdipoR/HlyIII-related"/>
</dbReference>
<comment type="similarity">
    <text evidence="2">Belongs to the ADIPOR family.</text>
</comment>
<protein>
    <submittedName>
        <fullName evidence="7">PAQRA factor</fullName>
    </submittedName>
</protein>
<dbReference type="PANTHER" id="PTHR20855:SF107">
    <property type="entry name" value="MONOCYTE TO MACROPHAGE DIFFERENTIATION FACTOR 2"/>
    <property type="match status" value="1"/>
</dbReference>
<keyword evidence="3 6" id="KW-0812">Transmembrane</keyword>
<keyword evidence="5 6" id="KW-0472">Membrane</keyword>
<dbReference type="AlphaFoldDB" id="A0A7K5PW57"/>
<evidence type="ECO:0000256" key="3">
    <source>
        <dbReference type="ARBA" id="ARBA00022692"/>
    </source>
</evidence>
<comment type="caution">
    <text evidence="7">The sequence shown here is derived from an EMBL/GenBank/DDBJ whole genome shotgun (WGS) entry which is preliminary data.</text>
</comment>
<evidence type="ECO:0000256" key="6">
    <source>
        <dbReference type="SAM" id="Phobius"/>
    </source>
</evidence>
<gene>
    <name evidence="7" type="primary">Mmd2</name>
    <name evidence="7" type="ORF">ERYMCC_R02535</name>
</gene>
<dbReference type="GO" id="GO:0016020">
    <property type="term" value="C:membrane"/>
    <property type="evidence" value="ECO:0007669"/>
    <property type="project" value="UniProtKB-SubCell"/>
</dbReference>
<evidence type="ECO:0000256" key="5">
    <source>
        <dbReference type="ARBA" id="ARBA00023136"/>
    </source>
</evidence>
<keyword evidence="4 6" id="KW-1133">Transmembrane helix</keyword>
<proteinExistence type="inferred from homology"/>
<name>A0A7K5PW57_9CORV</name>
<evidence type="ECO:0000256" key="2">
    <source>
        <dbReference type="ARBA" id="ARBA00007018"/>
    </source>
</evidence>
<evidence type="ECO:0000313" key="8">
    <source>
        <dbReference type="Proteomes" id="UP000532437"/>
    </source>
</evidence>
<feature type="transmembrane region" description="Helical" evidence="6">
    <location>
        <begin position="145"/>
        <end position="166"/>
    </location>
</feature>
<feature type="transmembrane region" description="Helical" evidence="6">
    <location>
        <begin position="55"/>
        <end position="74"/>
    </location>
</feature>
<accession>A0A7K5PW57</accession>
<comment type="subcellular location">
    <subcellularLocation>
        <location evidence="1">Membrane</location>
        <topology evidence="1">Multi-pass membrane protein</topology>
    </subcellularLocation>
</comment>
<sequence length="177" mass="20319">RFMNHRVPSNCRYQPTEYEHAANCATHAFWILPSILGSSILYILSDNQWETISAWIYGFGLSSLFIVSTIFHTISWKKRHLRYHPCLLRAWQGGEEGRRPLASPSISCSQPNRDGLLELVAGGFFYCLGMVFFKSDGRIPFAHAIWHLFVATGAGIHYYAIWRYLYRPGALDTKTSR</sequence>
<feature type="transmembrane region" description="Helical" evidence="6">
    <location>
        <begin position="115"/>
        <end position="133"/>
    </location>
</feature>
<reference evidence="7 8" key="1">
    <citation type="submission" date="2019-09" db="EMBL/GenBank/DDBJ databases">
        <title>Bird 10,000 Genomes (B10K) Project - Family phase.</title>
        <authorList>
            <person name="Zhang G."/>
        </authorList>
    </citation>
    <scope>NUCLEOTIDE SEQUENCE [LARGE SCALE GENOMIC DNA]</scope>
    <source>
        <strain evidence="7">B10K-DU-002-60</strain>
        <tissue evidence="7">Muscle</tissue>
    </source>
</reference>
<evidence type="ECO:0000256" key="4">
    <source>
        <dbReference type="ARBA" id="ARBA00022989"/>
    </source>
</evidence>
<feature type="transmembrane region" description="Helical" evidence="6">
    <location>
        <begin position="21"/>
        <end position="43"/>
    </location>
</feature>
<organism evidence="7 8">
    <name type="scientific">Erythrocercus mccallii</name>
    <dbReference type="NCBI Taxonomy" id="107208"/>
    <lineage>
        <taxon>Eukaryota</taxon>
        <taxon>Metazoa</taxon>
        <taxon>Chordata</taxon>
        <taxon>Craniata</taxon>
        <taxon>Vertebrata</taxon>
        <taxon>Euteleostomi</taxon>
        <taxon>Archelosauria</taxon>
        <taxon>Archosauria</taxon>
        <taxon>Dinosauria</taxon>
        <taxon>Saurischia</taxon>
        <taxon>Theropoda</taxon>
        <taxon>Coelurosauria</taxon>
        <taxon>Aves</taxon>
        <taxon>Neognathae</taxon>
        <taxon>Neoaves</taxon>
        <taxon>Telluraves</taxon>
        <taxon>Australaves</taxon>
        <taxon>Passeriformes</taxon>
        <taxon>Corvoidea</taxon>
        <taxon>Dicruridae</taxon>
        <taxon>Erythrocercus</taxon>
    </lineage>
</organism>
<evidence type="ECO:0000256" key="1">
    <source>
        <dbReference type="ARBA" id="ARBA00004141"/>
    </source>
</evidence>